<feature type="domain" description="C-type lectin" evidence="2">
    <location>
        <begin position="69"/>
        <end position="170"/>
    </location>
</feature>
<proteinExistence type="predicted"/>
<feature type="chain" id="PRO_5026951606" evidence="1">
    <location>
        <begin position="20"/>
        <end position="184"/>
    </location>
</feature>
<name>A0A6J2VQ11_CHACN</name>
<dbReference type="PROSITE" id="PS50041">
    <property type="entry name" value="C_TYPE_LECTIN_2"/>
    <property type="match status" value="1"/>
</dbReference>
<evidence type="ECO:0000313" key="3">
    <source>
        <dbReference type="Proteomes" id="UP000504632"/>
    </source>
</evidence>
<dbReference type="SMART" id="SM00034">
    <property type="entry name" value="CLECT"/>
    <property type="match status" value="1"/>
</dbReference>
<evidence type="ECO:0000256" key="1">
    <source>
        <dbReference type="SAM" id="SignalP"/>
    </source>
</evidence>
<accession>A0A6J2VQ11</accession>
<dbReference type="Pfam" id="PF00059">
    <property type="entry name" value="Lectin_C"/>
    <property type="match status" value="1"/>
</dbReference>
<dbReference type="PRINTS" id="PR01504">
    <property type="entry name" value="PNCREATITSAP"/>
</dbReference>
<reference evidence="4" key="1">
    <citation type="submission" date="2025-08" db="UniProtKB">
        <authorList>
            <consortium name="RefSeq"/>
        </authorList>
    </citation>
    <scope>IDENTIFICATION</scope>
</reference>
<evidence type="ECO:0000313" key="4">
    <source>
        <dbReference type="RefSeq" id="XP_030635055.1"/>
    </source>
</evidence>
<dbReference type="InterPro" id="IPR016187">
    <property type="entry name" value="CTDL_fold"/>
</dbReference>
<dbReference type="Gene3D" id="3.10.100.10">
    <property type="entry name" value="Mannose-Binding Protein A, subunit A"/>
    <property type="match status" value="1"/>
</dbReference>
<dbReference type="SUPFAM" id="SSF56436">
    <property type="entry name" value="C-type lectin-like"/>
    <property type="match status" value="1"/>
</dbReference>
<dbReference type="AlphaFoldDB" id="A0A6J2VQ11"/>
<dbReference type="Proteomes" id="UP000504632">
    <property type="component" value="Chromosome 7"/>
</dbReference>
<dbReference type="OrthoDB" id="418245at2759"/>
<feature type="signal peptide" evidence="1">
    <location>
        <begin position="1"/>
        <end position="19"/>
    </location>
</feature>
<dbReference type="PANTHER" id="PTHR22803">
    <property type="entry name" value="MANNOSE, PHOSPHOLIPASE, LECTIN RECEPTOR RELATED"/>
    <property type="match status" value="1"/>
</dbReference>
<dbReference type="GeneID" id="115816230"/>
<keyword evidence="3" id="KW-1185">Reference proteome</keyword>
<dbReference type="InParanoid" id="A0A6J2VQ11"/>
<organism evidence="3 4">
    <name type="scientific">Chanos chanos</name>
    <name type="common">Milkfish</name>
    <name type="synonym">Mugil chanos</name>
    <dbReference type="NCBI Taxonomy" id="29144"/>
    <lineage>
        <taxon>Eukaryota</taxon>
        <taxon>Metazoa</taxon>
        <taxon>Chordata</taxon>
        <taxon>Craniata</taxon>
        <taxon>Vertebrata</taxon>
        <taxon>Euteleostomi</taxon>
        <taxon>Actinopterygii</taxon>
        <taxon>Neopterygii</taxon>
        <taxon>Teleostei</taxon>
        <taxon>Ostariophysi</taxon>
        <taxon>Gonorynchiformes</taxon>
        <taxon>Chanidae</taxon>
        <taxon>Chanos</taxon>
    </lineage>
</organism>
<protein>
    <submittedName>
        <fullName evidence="4">Galactose-specific lectin nattectin-like</fullName>
    </submittedName>
</protein>
<dbReference type="RefSeq" id="XP_030635055.1">
    <property type="nucleotide sequence ID" value="XM_030779195.1"/>
</dbReference>
<evidence type="ECO:0000259" key="2">
    <source>
        <dbReference type="PROSITE" id="PS50041"/>
    </source>
</evidence>
<dbReference type="InterPro" id="IPR050111">
    <property type="entry name" value="C-type_lectin/snaclec_domain"/>
</dbReference>
<sequence>MGKLSAFAVVCLLFAFSFAAEEIDDEENSIEDLPPVEDTTDHENSTALTSAGKIIQKRATRCPSGWLQYGRRCYLFRTSPTYWYHAERYCIRYGGNLVSIHNYRERNFVVKLLDQKKAHVCGAWIGAYDAVQEGYWFWSDGSRWNYNGWQRGGIDNRGQREHCAVADSRGISILSHDTKFTLLV</sequence>
<dbReference type="InterPro" id="IPR001304">
    <property type="entry name" value="C-type_lectin-like"/>
</dbReference>
<gene>
    <name evidence="4" type="primary">LOC115816230</name>
</gene>
<keyword evidence="1" id="KW-0732">Signal</keyword>
<dbReference type="InterPro" id="IPR016186">
    <property type="entry name" value="C-type_lectin-like/link_sf"/>
</dbReference>